<dbReference type="AlphaFoldDB" id="A0A922KW46"/>
<dbReference type="GO" id="GO:0005615">
    <property type="term" value="C:extracellular space"/>
    <property type="evidence" value="ECO:0007669"/>
    <property type="project" value="TreeGrafter"/>
</dbReference>
<keyword evidence="2" id="KW-1185">Reference proteome</keyword>
<comment type="caution">
    <text evidence="1">The sequence shown here is derived from an EMBL/GenBank/DDBJ whole genome shotgun (WGS) entry which is preliminary data.</text>
</comment>
<dbReference type="Proteomes" id="UP000790347">
    <property type="component" value="Unassembled WGS sequence"/>
</dbReference>
<gene>
    <name evidence="1" type="primary">FJX1</name>
    <name evidence="1" type="ORF">DERF_013267</name>
</gene>
<sequence>MMMIERINLKNSVIITSSSMFLLLFQLLLLIVVVVDSTNIVISSLIEDRVFWTSHIDRSIDPLKSYDNEIDQWIDRLSESRFIQIEYGCGRMQNRMLITDSGEKICARYRRNNEQILGEYYSFLLARILQISNVIPTTLITFNDNDDNNQSKVNFNRWKSVAKILHDQARWETNKTIVLTKYLVDLKPTLIPLQFRSKPKRLYPVPEDLNLTSNQQIHELVQWSDLIILDYLTGNTDRMINNMINENWNPQMMDNPVHNLLQQNFNDHKLVFIDNESGLFHGYRLLKRYEHLHRSLLDGLCVFRRQTILNLKKISTMKPNQFAKLLQNYFDRFAIEPIKNSSHLMPVKNFNILRQRIRQILKQVDICRQKFSLWSHHHSL</sequence>
<proteinExistence type="predicted"/>
<evidence type="ECO:0000313" key="2">
    <source>
        <dbReference type="Proteomes" id="UP000790347"/>
    </source>
</evidence>
<name>A0A922KW46_DERFA</name>
<accession>A0A922KW46</accession>
<dbReference type="InterPro" id="IPR024868">
    <property type="entry name" value="FJX1/FJ"/>
</dbReference>
<dbReference type="PANTHER" id="PTHR13147">
    <property type="entry name" value="FOUR-JOINTED BOX PROTEIN 1"/>
    <property type="match status" value="1"/>
</dbReference>
<reference evidence="1" key="1">
    <citation type="submission" date="2013-05" db="EMBL/GenBank/DDBJ databases">
        <authorList>
            <person name="Yim A.K.Y."/>
            <person name="Chan T.F."/>
            <person name="Ji K.M."/>
            <person name="Liu X.Y."/>
            <person name="Zhou J.W."/>
            <person name="Li R.Q."/>
            <person name="Yang K.Y."/>
            <person name="Li J."/>
            <person name="Li M."/>
            <person name="Law P.T.W."/>
            <person name="Wu Y.L."/>
            <person name="Cai Z.L."/>
            <person name="Qin H."/>
            <person name="Bao Y."/>
            <person name="Leung R.K.K."/>
            <person name="Ng P.K.S."/>
            <person name="Zou J."/>
            <person name="Zhong X.J."/>
            <person name="Ran P.X."/>
            <person name="Zhong N.S."/>
            <person name="Liu Z.G."/>
            <person name="Tsui S.K.W."/>
        </authorList>
    </citation>
    <scope>NUCLEOTIDE SEQUENCE</scope>
    <source>
        <strain evidence="1">Derf</strain>
        <tissue evidence="1">Whole organism</tissue>
    </source>
</reference>
<dbReference type="PRINTS" id="PR02072">
    <property type="entry name" value="4JOINTEDBOX1"/>
</dbReference>
<evidence type="ECO:0000313" key="1">
    <source>
        <dbReference type="EMBL" id="KAH9497264.1"/>
    </source>
</evidence>
<organism evidence="1 2">
    <name type="scientific">Dermatophagoides farinae</name>
    <name type="common">American house dust mite</name>
    <dbReference type="NCBI Taxonomy" id="6954"/>
    <lineage>
        <taxon>Eukaryota</taxon>
        <taxon>Metazoa</taxon>
        <taxon>Ecdysozoa</taxon>
        <taxon>Arthropoda</taxon>
        <taxon>Chelicerata</taxon>
        <taxon>Arachnida</taxon>
        <taxon>Acari</taxon>
        <taxon>Acariformes</taxon>
        <taxon>Sarcoptiformes</taxon>
        <taxon>Astigmata</taxon>
        <taxon>Psoroptidia</taxon>
        <taxon>Analgoidea</taxon>
        <taxon>Pyroglyphidae</taxon>
        <taxon>Dermatophagoidinae</taxon>
        <taxon>Dermatophagoides</taxon>
    </lineage>
</organism>
<dbReference type="PANTHER" id="PTHR13147:SF5">
    <property type="entry name" value="FOUR-JOINTED BOX PROTEIN 1"/>
    <property type="match status" value="1"/>
</dbReference>
<dbReference type="EMBL" id="ASGP02000007">
    <property type="protein sequence ID" value="KAH9497264.1"/>
    <property type="molecule type" value="Genomic_DNA"/>
</dbReference>
<protein>
    <submittedName>
        <fullName evidence="1">Four-jointed box protein 1</fullName>
    </submittedName>
</protein>
<dbReference type="GO" id="GO:0007267">
    <property type="term" value="P:cell-cell signaling"/>
    <property type="evidence" value="ECO:0007669"/>
    <property type="project" value="TreeGrafter"/>
</dbReference>
<reference evidence="1" key="2">
    <citation type="journal article" date="2022" name="Res Sq">
        <title>Comparative Genomics Reveals Insights into the Divergent Evolution of Astigmatic Mites and Household Pest Adaptations.</title>
        <authorList>
            <person name="Xiong Q."/>
            <person name="Wan A.T.-Y."/>
            <person name="Liu X.-Y."/>
            <person name="Fung C.S.-H."/>
            <person name="Xiao X."/>
            <person name="Malainual N."/>
            <person name="Hou J."/>
            <person name="Wang L."/>
            <person name="Wang M."/>
            <person name="Yang K."/>
            <person name="Cui Y."/>
            <person name="Leung E."/>
            <person name="Nong W."/>
            <person name="Shin S.-K."/>
            <person name="Au S."/>
            <person name="Jeong K.Y."/>
            <person name="Chew F.T."/>
            <person name="Hui J."/>
            <person name="Leung T.F."/>
            <person name="Tungtrongchitr A."/>
            <person name="Zhong N."/>
            <person name="Liu Z."/>
            <person name="Tsui S."/>
        </authorList>
    </citation>
    <scope>NUCLEOTIDE SEQUENCE</scope>
    <source>
        <strain evidence="1">Derf</strain>
        <tissue evidence="1">Whole organism</tissue>
    </source>
</reference>